<evidence type="ECO:0000256" key="1">
    <source>
        <dbReference type="SAM" id="MobiDB-lite"/>
    </source>
</evidence>
<reference evidence="2 3" key="1">
    <citation type="journal article" date="2020" name="Int. J. Syst. Evol. Microbiol.">
        <title>Novel acetic acid bacteria from cider fermentations: Acetobacter conturbans sp. nov. and Acetobacter fallax sp. nov.</title>
        <authorList>
            <person name="Sombolestani A.S."/>
            <person name="Cleenwerck I."/>
            <person name="Cnockaert M."/>
            <person name="Borremans W."/>
            <person name="Wieme A.D."/>
            <person name="De Vuyst L."/>
            <person name="Vandamme P."/>
        </authorList>
    </citation>
    <scope>NUCLEOTIDE SEQUENCE [LARGE SCALE GENOMIC DNA]</scope>
    <source>
        <strain evidence="2 3">LMG 1637</strain>
    </source>
</reference>
<sequence length="66" mass="7665">MKSHYRRRALLCRRMPGERMVIRWAHTGATGMQPTLSQTERVRRSDMSPPWAYGLTPTHPAPRSTM</sequence>
<comment type="caution">
    <text evidence="2">The sequence shown here is derived from an EMBL/GenBank/DDBJ whole genome shotgun (WGS) entry which is preliminary data.</text>
</comment>
<proteinExistence type="predicted"/>
<evidence type="ECO:0000313" key="2">
    <source>
        <dbReference type="EMBL" id="NHO33813.1"/>
    </source>
</evidence>
<organism evidence="2 3">
    <name type="scientific">Acetobacter fallax</name>
    <dbReference type="NCBI Taxonomy" id="1737473"/>
    <lineage>
        <taxon>Bacteria</taxon>
        <taxon>Pseudomonadati</taxon>
        <taxon>Pseudomonadota</taxon>
        <taxon>Alphaproteobacteria</taxon>
        <taxon>Acetobacterales</taxon>
        <taxon>Acetobacteraceae</taxon>
        <taxon>Acetobacter</taxon>
    </lineage>
</organism>
<dbReference type="Proteomes" id="UP000615326">
    <property type="component" value="Unassembled WGS sequence"/>
</dbReference>
<name>A0ABX0KFB3_9PROT</name>
<protein>
    <submittedName>
        <fullName evidence="2">Uncharacterized protein</fullName>
    </submittedName>
</protein>
<accession>A0ABX0KFB3</accession>
<gene>
    <name evidence="2" type="ORF">GOB84_14890</name>
</gene>
<feature type="region of interest" description="Disordered" evidence="1">
    <location>
        <begin position="31"/>
        <end position="66"/>
    </location>
</feature>
<evidence type="ECO:0000313" key="3">
    <source>
        <dbReference type="Proteomes" id="UP000615326"/>
    </source>
</evidence>
<dbReference type="EMBL" id="WOSW01000039">
    <property type="protein sequence ID" value="NHO33813.1"/>
    <property type="molecule type" value="Genomic_DNA"/>
</dbReference>
<keyword evidence="3" id="KW-1185">Reference proteome</keyword>
<dbReference type="RefSeq" id="WP_173578280.1">
    <property type="nucleotide sequence ID" value="NZ_WOSW01000039.1"/>
</dbReference>